<evidence type="ECO:0000259" key="1">
    <source>
        <dbReference type="Pfam" id="PF00188"/>
    </source>
</evidence>
<dbReference type="InterPro" id="IPR035940">
    <property type="entry name" value="CAP_sf"/>
</dbReference>
<dbReference type="EMBL" id="CAFAAJ010000019">
    <property type="protein sequence ID" value="CAB4793304.1"/>
    <property type="molecule type" value="Genomic_DNA"/>
</dbReference>
<evidence type="ECO:0000313" key="3">
    <source>
        <dbReference type="EMBL" id="CAB4793304.1"/>
    </source>
</evidence>
<evidence type="ECO:0000259" key="2">
    <source>
        <dbReference type="Pfam" id="PF01471"/>
    </source>
</evidence>
<dbReference type="CDD" id="cd05379">
    <property type="entry name" value="CAP_bacterial"/>
    <property type="match status" value="1"/>
</dbReference>
<dbReference type="AlphaFoldDB" id="A0A6J6XCM7"/>
<dbReference type="InterPro" id="IPR036366">
    <property type="entry name" value="PGBDSf"/>
</dbReference>
<sequence length="414" mass="43861">MSRYRYQKLIAGAVGVVAAVLAVTPVATAAPASSYGLSPVGITLPDAATAETQLLDLLNQARVDAGLNALVRIPSYDHYAREWSGFMSSGGCTERDRTTLCHRQNLAVIASLAAPKGWARAGENVGMVPDGGTILSLHNAFMNSASHRANILHSQYNAVGVGVTFDANGMLFVTFEFIATIGTPNSTGPVVGFPEPPAGSSEEDAFIFYLNFLRQQAGVQTVTRQAVLDRESAFWSNRMLARACGASSLCNRKDSRDVAKAAVGSGKTRWWGTVVGMTYATDTSAQISQLTQNPSMRAVLLRPDVNLVGIGYSITADGKRLITLILLNARNAASSLPASGNGCGWVTSTLRQRAKGPEVRAAQCALASKGGWTGPVDGSYNSTFAKAIKVFQKSMRLRVNGTLDPRTRKALGVS</sequence>
<dbReference type="InterPro" id="IPR036365">
    <property type="entry name" value="PGBD-like_sf"/>
</dbReference>
<organism evidence="3">
    <name type="scientific">freshwater metagenome</name>
    <dbReference type="NCBI Taxonomy" id="449393"/>
    <lineage>
        <taxon>unclassified sequences</taxon>
        <taxon>metagenomes</taxon>
        <taxon>ecological metagenomes</taxon>
    </lineage>
</organism>
<reference evidence="3" key="1">
    <citation type="submission" date="2020-05" db="EMBL/GenBank/DDBJ databases">
        <authorList>
            <person name="Chiriac C."/>
            <person name="Salcher M."/>
            <person name="Ghai R."/>
            <person name="Kavagutti S V."/>
        </authorList>
    </citation>
    <scope>NUCLEOTIDE SEQUENCE</scope>
</reference>
<dbReference type="PANTHER" id="PTHR31157:SF1">
    <property type="entry name" value="SCP DOMAIN-CONTAINING PROTEIN"/>
    <property type="match status" value="1"/>
</dbReference>
<dbReference type="SUPFAM" id="SSF47090">
    <property type="entry name" value="PGBD-like"/>
    <property type="match status" value="1"/>
</dbReference>
<dbReference type="PANTHER" id="PTHR31157">
    <property type="entry name" value="SCP DOMAIN-CONTAINING PROTEIN"/>
    <property type="match status" value="1"/>
</dbReference>
<dbReference type="SUPFAM" id="SSF55797">
    <property type="entry name" value="PR-1-like"/>
    <property type="match status" value="1"/>
</dbReference>
<dbReference type="Pfam" id="PF01471">
    <property type="entry name" value="PG_binding_1"/>
    <property type="match status" value="1"/>
</dbReference>
<dbReference type="InterPro" id="IPR014044">
    <property type="entry name" value="CAP_dom"/>
</dbReference>
<dbReference type="Gene3D" id="3.40.33.10">
    <property type="entry name" value="CAP"/>
    <property type="match status" value="2"/>
</dbReference>
<dbReference type="InterPro" id="IPR002477">
    <property type="entry name" value="Peptidoglycan-bd-like"/>
</dbReference>
<protein>
    <submittedName>
        <fullName evidence="3">Unannotated protein</fullName>
    </submittedName>
</protein>
<dbReference type="Pfam" id="PF00188">
    <property type="entry name" value="CAP"/>
    <property type="match status" value="1"/>
</dbReference>
<proteinExistence type="predicted"/>
<feature type="domain" description="Peptidoglycan binding-like" evidence="2">
    <location>
        <begin position="356"/>
        <end position="411"/>
    </location>
</feature>
<dbReference type="Gene3D" id="1.10.101.10">
    <property type="entry name" value="PGBD-like superfamily/PGBD"/>
    <property type="match status" value="1"/>
</dbReference>
<gene>
    <name evidence="3" type="ORF">UFOPK3001_00452</name>
    <name evidence="4" type="ORF">UFOPK3954_02350</name>
</gene>
<accession>A0A6J6XCM7</accession>
<feature type="domain" description="SCP" evidence="1">
    <location>
        <begin position="55"/>
        <end position="175"/>
    </location>
</feature>
<dbReference type="EMBL" id="CAFBON010000349">
    <property type="protein sequence ID" value="CAB5011782.1"/>
    <property type="molecule type" value="Genomic_DNA"/>
</dbReference>
<evidence type="ECO:0000313" key="4">
    <source>
        <dbReference type="EMBL" id="CAB5011782.1"/>
    </source>
</evidence>
<name>A0A6J6XCM7_9ZZZZ</name>